<dbReference type="OrthoDB" id="6890042at2"/>
<dbReference type="STRING" id="137658.SAMN05216186_104171"/>
<sequence>MTTPLDIDAAMKLASEAFQPYGCVTSANPEDDSFGFTVMSSAGAEVLAVPHVPRTQYANPLRLCGVIEQARLDLLHKGCHLDPWTMPYITDPSAIPETPPNY</sequence>
<evidence type="ECO:0000313" key="2">
    <source>
        <dbReference type="Proteomes" id="UP000198706"/>
    </source>
</evidence>
<dbReference type="AlphaFoldDB" id="A0A1G8Z1G2"/>
<evidence type="ECO:0000313" key="1">
    <source>
        <dbReference type="EMBL" id="SDK08942.1"/>
    </source>
</evidence>
<organism evidence="1 2">
    <name type="scientific">Pseudomonas indica</name>
    <dbReference type="NCBI Taxonomy" id="137658"/>
    <lineage>
        <taxon>Bacteria</taxon>
        <taxon>Pseudomonadati</taxon>
        <taxon>Pseudomonadota</taxon>
        <taxon>Gammaproteobacteria</taxon>
        <taxon>Pseudomonadales</taxon>
        <taxon>Pseudomonadaceae</taxon>
        <taxon>Pseudomonas</taxon>
    </lineage>
</organism>
<reference evidence="1 2" key="1">
    <citation type="submission" date="2016-10" db="EMBL/GenBank/DDBJ databases">
        <authorList>
            <person name="de Groot N.N."/>
        </authorList>
    </citation>
    <scope>NUCLEOTIDE SEQUENCE [LARGE SCALE GENOMIC DNA]</scope>
    <source>
        <strain evidence="1 2">JCM 21544</strain>
    </source>
</reference>
<name>A0A1G8Z1G2_9PSED</name>
<dbReference type="Proteomes" id="UP000198706">
    <property type="component" value="Unassembled WGS sequence"/>
</dbReference>
<proteinExistence type="predicted"/>
<gene>
    <name evidence="1" type="ORF">SAMN05216186_104171</name>
</gene>
<protein>
    <submittedName>
        <fullName evidence="1">Uncharacterized protein</fullName>
    </submittedName>
</protein>
<accession>A0A1G8Z1G2</accession>
<dbReference type="RefSeq" id="WP_084334164.1">
    <property type="nucleotide sequence ID" value="NZ_CBKZNZ010000127.1"/>
</dbReference>
<dbReference type="EMBL" id="FNFD01000004">
    <property type="protein sequence ID" value="SDK08942.1"/>
    <property type="molecule type" value="Genomic_DNA"/>
</dbReference>
<keyword evidence="2" id="KW-1185">Reference proteome</keyword>